<evidence type="ECO:0000256" key="3">
    <source>
        <dbReference type="ARBA" id="ARBA00023163"/>
    </source>
</evidence>
<dbReference type="InterPro" id="IPR014036">
    <property type="entry name" value="DeoR-like_C"/>
</dbReference>
<dbReference type="InterPro" id="IPR018356">
    <property type="entry name" value="Tscrpt_reg_HTH_DeoR_CS"/>
</dbReference>
<keyword evidence="2" id="KW-0238">DNA-binding</keyword>
<dbReference type="AlphaFoldDB" id="A0A2J5Q3J6"/>
<dbReference type="Proteomes" id="UP000234667">
    <property type="component" value="Unassembled WGS sequence"/>
</dbReference>
<dbReference type="PRINTS" id="PR00037">
    <property type="entry name" value="HTHLACR"/>
</dbReference>
<dbReference type="Gene3D" id="3.40.50.1360">
    <property type="match status" value="1"/>
</dbReference>
<reference evidence="5 6" key="1">
    <citation type="submission" date="2017-11" db="EMBL/GenBank/DDBJ databases">
        <authorList>
            <person name="Han C.G."/>
        </authorList>
    </citation>
    <scope>NUCLEOTIDE SEQUENCE [LARGE SCALE GENOMIC DNA]</scope>
    <source>
        <strain evidence="5 6">A10</strain>
    </source>
</reference>
<evidence type="ECO:0000256" key="2">
    <source>
        <dbReference type="ARBA" id="ARBA00023125"/>
    </source>
</evidence>
<dbReference type="Pfam" id="PF00455">
    <property type="entry name" value="DeoRC"/>
    <property type="match status" value="1"/>
</dbReference>
<dbReference type="PANTHER" id="PTHR30363:SF44">
    <property type="entry name" value="AGA OPERON TRANSCRIPTIONAL REPRESSOR-RELATED"/>
    <property type="match status" value="1"/>
</dbReference>
<dbReference type="Pfam" id="PF08220">
    <property type="entry name" value="HTH_DeoR"/>
    <property type="match status" value="1"/>
</dbReference>
<sequence>MARPVDVERRNKIINVVLTNGRATISELAKMFNVTPETIRKDVTELHEKNILQRGHGIVLPASNYTENPLPFKISSHAEEKSRIANCAVSLIRENNVIFIDSGTTLLQLANVLNMYENLTIITNSMMAAQALSNSKNQLLVTGGELRPKSYSYVGAWTMRALRQSNIDIAFMGCDGFHHNGPTVGSYRELEAKEIVLEQASKSILLADTSKISLQGLYCYCSYSELDTLIFERELTPDERKCIPESVNILKPF</sequence>
<dbReference type="SUPFAM" id="SSF46785">
    <property type="entry name" value="Winged helix' DNA-binding domain"/>
    <property type="match status" value="1"/>
</dbReference>
<evidence type="ECO:0000256" key="1">
    <source>
        <dbReference type="ARBA" id="ARBA00023015"/>
    </source>
</evidence>
<feature type="domain" description="HTH deoR-type" evidence="4">
    <location>
        <begin position="6"/>
        <end position="61"/>
    </location>
</feature>
<protein>
    <submittedName>
        <fullName evidence="5">DeoR/GlpR transcriptional regulator</fullName>
    </submittedName>
</protein>
<name>A0A2J5Q3J6_9ENTR</name>
<dbReference type="InterPro" id="IPR050313">
    <property type="entry name" value="Carb_Metab_HTH_regulators"/>
</dbReference>
<dbReference type="InterPro" id="IPR037171">
    <property type="entry name" value="NagB/RpiA_transferase-like"/>
</dbReference>
<dbReference type="InterPro" id="IPR036388">
    <property type="entry name" value="WH-like_DNA-bd_sf"/>
</dbReference>
<gene>
    <name evidence="5" type="ORF">CWN49_06880</name>
</gene>
<evidence type="ECO:0000259" key="4">
    <source>
        <dbReference type="PROSITE" id="PS51000"/>
    </source>
</evidence>
<dbReference type="GO" id="GO:0003677">
    <property type="term" value="F:DNA binding"/>
    <property type="evidence" value="ECO:0007669"/>
    <property type="project" value="UniProtKB-KW"/>
</dbReference>
<dbReference type="GO" id="GO:0003700">
    <property type="term" value="F:DNA-binding transcription factor activity"/>
    <property type="evidence" value="ECO:0007669"/>
    <property type="project" value="InterPro"/>
</dbReference>
<dbReference type="PANTHER" id="PTHR30363">
    <property type="entry name" value="HTH-TYPE TRANSCRIPTIONAL REGULATOR SRLR-RELATED"/>
    <property type="match status" value="1"/>
</dbReference>
<dbReference type="SUPFAM" id="SSF100950">
    <property type="entry name" value="NagB/RpiA/CoA transferase-like"/>
    <property type="match status" value="1"/>
</dbReference>
<comment type="caution">
    <text evidence="5">The sequence shown here is derived from an EMBL/GenBank/DDBJ whole genome shotgun (WGS) entry which is preliminary data.</text>
</comment>
<accession>A0A2J5Q3J6</accession>
<dbReference type="SMART" id="SM00420">
    <property type="entry name" value="HTH_DEOR"/>
    <property type="match status" value="1"/>
</dbReference>
<dbReference type="Gene3D" id="1.10.10.10">
    <property type="entry name" value="Winged helix-like DNA-binding domain superfamily/Winged helix DNA-binding domain"/>
    <property type="match status" value="1"/>
</dbReference>
<dbReference type="RefSeq" id="WP_049593938.1">
    <property type="nucleotide sequence ID" value="NZ_CAXLPK010000002.1"/>
</dbReference>
<dbReference type="SMART" id="SM01134">
    <property type="entry name" value="DeoRC"/>
    <property type="match status" value="1"/>
</dbReference>
<proteinExistence type="predicted"/>
<evidence type="ECO:0000313" key="5">
    <source>
        <dbReference type="EMBL" id="PLO72896.1"/>
    </source>
</evidence>
<keyword evidence="1" id="KW-0805">Transcription regulation</keyword>
<dbReference type="InterPro" id="IPR001034">
    <property type="entry name" value="DeoR_HTH"/>
</dbReference>
<dbReference type="EMBL" id="PIDR01000134">
    <property type="protein sequence ID" value="PLO72896.1"/>
    <property type="molecule type" value="Genomic_DNA"/>
</dbReference>
<reference evidence="5 6" key="2">
    <citation type="submission" date="2018-01" db="EMBL/GenBank/DDBJ databases">
        <title>Genomic study of Klebsiella pneumoniae.</title>
        <authorList>
            <person name="Yang Y."/>
            <person name="Bicalho R."/>
        </authorList>
    </citation>
    <scope>NUCLEOTIDE SEQUENCE [LARGE SCALE GENOMIC DNA]</scope>
    <source>
        <strain evidence="5 6">A10</strain>
    </source>
</reference>
<dbReference type="PROSITE" id="PS00894">
    <property type="entry name" value="HTH_DEOR_1"/>
    <property type="match status" value="1"/>
</dbReference>
<organism evidence="5 6">
    <name type="scientific">Klebsiella michiganensis</name>
    <dbReference type="NCBI Taxonomy" id="1134687"/>
    <lineage>
        <taxon>Bacteria</taxon>
        <taxon>Pseudomonadati</taxon>
        <taxon>Pseudomonadota</taxon>
        <taxon>Gammaproteobacteria</taxon>
        <taxon>Enterobacterales</taxon>
        <taxon>Enterobacteriaceae</taxon>
        <taxon>Klebsiella/Raoultella group</taxon>
        <taxon>Klebsiella</taxon>
    </lineage>
</organism>
<dbReference type="InterPro" id="IPR036390">
    <property type="entry name" value="WH_DNA-bd_sf"/>
</dbReference>
<dbReference type="PROSITE" id="PS51000">
    <property type="entry name" value="HTH_DEOR_2"/>
    <property type="match status" value="1"/>
</dbReference>
<evidence type="ECO:0000313" key="6">
    <source>
        <dbReference type="Proteomes" id="UP000234667"/>
    </source>
</evidence>
<keyword evidence="3" id="KW-0804">Transcription</keyword>